<dbReference type="Gene3D" id="3.20.20.220">
    <property type="match status" value="1"/>
</dbReference>
<dbReference type="Proteomes" id="UP000446768">
    <property type="component" value="Unassembled WGS sequence"/>
</dbReference>
<evidence type="ECO:0000259" key="2">
    <source>
        <dbReference type="Pfam" id="PF01619"/>
    </source>
</evidence>
<keyword evidence="4" id="KW-1185">Reference proteome</keyword>
<evidence type="ECO:0000313" key="4">
    <source>
        <dbReference type="Proteomes" id="UP000446768"/>
    </source>
</evidence>
<sequence length="282" mass="31126">MHKVSQRYVAGRTVADAVRRVAQIQAAGHKASAEYMGESVHDEALANAETDVFLDLVRALDAAGHDCSISFDLSHLGLLVDEELGYRNARRLVQAAAGSGREAMISMENFDRTDAIYRLYARLHGDGYANVGITMPARRHRSAQDLPRLMEIPGRIRLVKGAFQEPDSVSYPRNSPELAQAYRSYAATLLRSGHLCSIATHDRAIQHDVTALIAQDGIAPGRYEFESLDGLGTEQVAALRAQGYATREYAVFGEEHFLYVLNRIAEEPVRVYQAITDVLGPR</sequence>
<name>A0A7X2LWU3_9BURK</name>
<comment type="caution">
    <text evidence="3">The sequence shown here is derived from an EMBL/GenBank/DDBJ whole genome shotgun (WGS) entry which is preliminary data.</text>
</comment>
<keyword evidence="1" id="KW-0560">Oxidoreductase</keyword>
<dbReference type="SUPFAM" id="SSF51730">
    <property type="entry name" value="FAD-linked oxidoreductase"/>
    <property type="match status" value="1"/>
</dbReference>
<dbReference type="GO" id="GO:0006562">
    <property type="term" value="P:L-proline catabolic process"/>
    <property type="evidence" value="ECO:0007669"/>
    <property type="project" value="UniProtKB-ARBA"/>
</dbReference>
<evidence type="ECO:0000256" key="1">
    <source>
        <dbReference type="ARBA" id="ARBA00023002"/>
    </source>
</evidence>
<evidence type="ECO:0000313" key="3">
    <source>
        <dbReference type="EMBL" id="MRV76368.1"/>
    </source>
</evidence>
<dbReference type="Pfam" id="PF01619">
    <property type="entry name" value="Pro_dh"/>
    <property type="match status" value="1"/>
</dbReference>
<dbReference type="InterPro" id="IPR029041">
    <property type="entry name" value="FAD-linked_oxidoreductase-like"/>
</dbReference>
<protein>
    <submittedName>
        <fullName evidence="3">Proline dehydrogenase</fullName>
    </submittedName>
</protein>
<organism evidence="3 4">
    <name type="scientific">Pseudoduganella rivuli</name>
    <dbReference type="NCBI Taxonomy" id="2666085"/>
    <lineage>
        <taxon>Bacteria</taxon>
        <taxon>Pseudomonadati</taxon>
        <taxon>Pseudomonadota</taxon>
        <taxon>Betaproteobacteria</taxon>
        <taxon>Burkholderiales</taxon>
        <taxon>Oxalobacteraceae</taxon>
        <taxon>Telluria group</taxon>
        <taxon>Pseudoduganella</taxon>
    </lineage>
</organism>
<proteinExistence type="predicted"/>
<feature type="domain" description="Proline dehydrogenase" evidence="2">
    <location>
        <begin position="18"/>
        <end position="258"/>
    </location>
</feature>
<accession>A0A7X2LWU3</accession>
<gene>
    <name evidence="3" type="ORF">GJ700_32125</name>
</gene>
<dbReference type="EMBL" id="WKJJ01000031">
    <property type="protein sequence ID" value="MRV76368.1"/>
    <property type="molecule type" value="Genomic_DNA"/>
</dbReference>
<dbReference type="InterPro" id="IPR002872">
    <property type="entry name" value="Proline_DH_dom"/>
</dbReference>
<dbReference type="GO" id="GO:0004657">
    <property type="term" value="F:proline dehydrogenase activity"/>
    <property type="evidence" value="ECO:0007669"/>
    <property type="project" value="UniProtKB-ARBA"/>
</dbReference>
<dbReference type="AlphaFoldDB" id="A0A7X2LWU3"/>
<reference evidence="3 4" key="1">
    <citation type="submission" date="2019-11" db="EMBL/GenBank/DDBJ databases">
        <title>Novel species isolated from a subtropical stream in China.</title>
        <authorList>
            <person name="Lu H."/>
        </authorList>
    </citation>
    <scope>NUCLEOTIDE SEQUENCE [LARGE SCALE GENOMIC DNA]</scope>
    <source>
        <strain evidence="3 4">FT92W</strain>
    </source>
</reference>